<proteinExistence type="predicted"/>
<organism evidence="1">
    <name type="scientific">Arundo donax</name>
    <name type="common">Giant reed</name>
    <name type="synonym">Donax arundinaceus</name>
    <dbReference type="NCBI Taxonomy" id="35708"/>
    <lineage>
        <taxon>Eukaryota</taxon>
        <taxon>Viridiplantae</taxon>
        <taxon>Streptophyta</taxon>
        <taxon>Embryophyta</taxon>
        <taxon>Tracheophyta</taxon>
        <taxon>Spermatophyta</taxon>
        <taxon>Magnoliopsida</taxon>
        <taxon>Liliopsida</taxon>
        <taxon>Poales</taxon>
        <taxon>Poaceae</taxon>
        <taxon>PACMAD clade</taxon>
        <taxon>Arundinoideae</taxon>
        <taxon>Arundineae</taxon>
        <taxon>Arundo</taxon>
    </lineage>
</organism>
<reference evidence="1" key="2">
    <citation type="journal article" date="2015" name="Data Brief">
        <title>Shoot transcriptome of the giant reed, Arundo donax.</title>
        <authorList>
            <person name="Barrero R.A."/>
            <person name="Guerrero F.D."/>
            <person name="Moolhuijzen P."/>
            <person name="Goolsby J.A."/>
            <person name="Tidwell J."/>
            <person name="Bellgard S.E."/>
            <person name="Bellgard M.I."/>
        </authorList>
    </citation>
    <scope>NUCLEOTIDE SEQUENCE</scope>
    <source>
        <tissue evidence="1">Shoot tissue taken approximately 20 cm above the soil surface</tissue>
    </source>
</reference>
<evidence type="ECO:0000313" key="1">
    <source>
        <dbReference type="EMBL" id="JAE12319.1"/>
    </source>
</evidence>
<sequence>MLMLSMCLCTNHSTHIFISKLKE</sequence>
<protein>
    <submittedName>
        <fullName evidence="1">Uncharacterized protein</fullName>
    </submittedName>
</protein>
<dbReference type="EMBL" id="GBRH01185577">
    <property type="protein sequence ID" value="JAE12319.1"/>
    <property type="molecule type" value="Transcribed_RNA"/>
</dbReference>
<dbReference type="AlphaFoldDB" id="A0A0A9FM78"/>
<reference evidence="1" key="1">
    <citation type="submission" date="2014-09" db="EMBL/GenBank/DDBJ databases">
        <authorList>
            <person name="Magalhaes I.L.F."/>
            <person name="Oliveira U."/>
            <person name="Santos F.R."/>
            <person name="Vidigal T.H.D.A."/>
            <person name="Brescovit A.D."/>
            <person name="Santos A.J."/>
        </authorList>
    </citation>
    <scope>NUCLEOTIDE SEQUENCE</scope>
    <source>
        <tissue evidence="1">Shoot tissue taken approximately 20 cm above the soil surface</tissue>
    </source>
</reference>
<name>A0A0A9FM78_ARUDO</name>
<accession>A0A0A9FM78</accession>